<feature type="transmembrane region" description="Helical" evidence="8">
    <location>
        <begin position="535"/>
        <end position="557"/>
    </location>
</feature>
<dbReference type="GO" id="GO:0005886">
    <property type="term" value="C:plasma membrane"/>
    <property type="evidence" value="ECO:0007669"/>
    <property type="project" value="UniProtKB-SubCell"/>
</dbReference>
<evidence type="ECO:0000313" key="11">
    <source>
        <dbReference type="EMBL" id="OCH93494.1"/>
    </source>
</evidence>
<reference evidence="11 12" key="1">
    <citation type="submission" date="2016-07" db="EMBL/GenBank/DDBJ databases">
        <title>Draft genome of the white-rot fungus Obba rivulosa 3A-2.</title>
        <authorList>
            <consortium name="DOE Joint Genome Institute"/>
            <person name="Miettinen O."/>
            <person name="Riley R."/>
            <person name="Acob R."/>
            <person name="Barry K."/>
            <person name="Cullen D."/>
            <person name="De Vries R."/>
            <person name="Hainaut M."/>
            <person name="Hatakka A."/>
            <person name="Henrissat B."/>
            <person name="Hilden K."/>
            <person name="Kuo R."/>
            <person name="Labutti K."/>
            <person name="Lipzen A."/>
            <person name="Makela M.R."/>
            <person name="Sandor L."/>
            <person name="Spatafora J.W."/>
            <person name="Grigoriev I.V."/>
            <person name="Hibbett D.S."/>
        </authorList>
    </citation>
    <scope>NUCLEOTIDE SEQUENCE [LARGE SCALE GENOMIC DNA]</scope>
    <source>
        <strain evidence="11 12">3A-2</strain>
    </source>
</reference>
<accession>A0A8E2DPS5</accession>
<feature type="transmembrane region" description="Helical" evidence="8">
    <location>
        <begin position="59"/>
        <end position="78"/>
    </location>
</feature>
<feature type="transmembrane region" description="Helical" evidence="8">
    <location>
        <begin position="109"/>
        <end position="130"/>
    </location>
</feature>
<keyword evidence="12" id="KW-1185">Reference proteome</keyword>
<dbReference type="InterPro" id="IPR000802">
    <property type="entry name" value="Arsenical_pump_ArsB"/>
</dbReference>
<dbReference type="Pfam" id="PF03600">
    <property type="entry name" value="CitMHS"/>
    <property type="match status" value="1"/>
</dbReference>
<evidence type="ECO:0000256" key="9">
    <source>
        <dbReference type="SAM" id="SignalP"/>
    </source>
</evidence>
<evidence type="ECO:0000256" key="8">
    <source>
        <dbReference type="SAM" id="Phobius"/>
    </source>
</evidence>
<evidence type="ECO:0000256" key="5">
    <source>
        <dbReference type="ARBA" id="ARBA00022692"/>
    </source>
</evidence>
<keyword evidence="4" id="KW-1003">Cell membrane</keyword>
<feature type="transmembrane region" description="Helical" evidence="8">
    <location>
        <begin position="398"/>
        <end position="417"/>
    </location>
</feature>
<evidence type="ECO:0000256" key="1">
    <source>
        <dbReference type="ARBA" id="ARBA00004651"/>
    </source>
</evidence>
<name>A0A8E2DPS5_9APHY</name>
<evidence type="ECO:0000256" key="4">
    <source>
        <dbReference type="ARBA" id="ARBA00022475"/>
    </source>
</evidence>
<feature type="chain" id="PRO_5034297361" description="Citrate transporter-like domain-containing protein" evidence="9">
    <location>
        <begin position="22"/>
        <end position="560"/>
    </location>
</feature>
<evidence type="ECO:0000256" key="3">
    <source>
        <dbReference type="ARBA" id="ARBA00022448"/>
    </source>
</evidence>
<feature type="transmembrane region" description="Helical" evidence="8">
    <location>
        <begin position="182"/>
        <end position="199"/>
    </location>
</feature>
<feature type="transmembrane region" description="Helical" evidence="8">
    <location>
        <begin position="438"/>
        <end position="467"/>
    </location>
</feature>
<keyword evidence="9" id="KW-0732">Signal</keyword>
<feature type="domain" description="Citrate transporter-like" evidence="10">
    <location>
        <begin position="69"/>
        <end position="320"/>
    </location>
</feature>
<organism evidence="11 12">
    <name type="scientific">Obba rivulosa</name>
    <dbReference type="NCBI Taxonomy" id="1052685"/>
    <lineage>
        <taxon>Eukaryota</taxon>
        <taxon>Fungi</taxon>
        <taxon>Dikarya</taxon>
        <taxon>Basidiomycota</taxon>
        <taxon>Agaricomycotina</taxon>
        <taxon>Agaricomycetes</taxon>
        <taxon>Polyporales</taxon>
        <taxon>Gelatoporiaceae</taxon>
        <taxon>Obba</taxon>
    </lineage>
</organism>
<dbReference type="Proteomes" id="UP000250043">
    <property type="component" value="Unassembled WGS sequence"/>
</dbReference>
<sequence length="560" mass="60530">MADIAHWSAILVLVLFLLSNATVIIPAQILIPKPLLRLLTSVLVCIRFQSPINPSLKRAYIHLNFITVPLTSVLILLATRAIDGTVVRNGIVGADGVQPLDIMALFMSLAYLSISLDATGLLRFLAFWVARKGGSSGQKLYAYLYIFFLLCGVVVGNDPVILSGTAFLAYFTRVSGITPPTAWIFAQFAAANMASVVLVSSNPTNLVLSGAFSLKFTTYTAHCILPFLAAAILVYPVLVLMLFRSPALIPPSFDLHLDENDGIGATLVDRNGAIFGSILIAATLVILVSTSTVGVPVWEVTVPPAVVMLLRDMYHDWSKYRSTPVRQRSEPLNAAAPLASVESVNGGVIESMELADLSTRSVSPVLTTTPATICSFVSQVRDRVSAIFPTVTTIAKRLPYSLLPFAFLMFILVQALATKGWLELLARWWAAWIRRTGTLGAVGGMGFIACMFCNVCGTNIGATIVLARVIQLWIASSHELDPRTRDGAIYALALGSNYGAFTLTFSASLAGLLWRQILRQKGIRVQSIQFLRLNLPVAFTAMLSSSAVLVGQLYVLYGNQ</sequence>
<evidence type="ECO:0000259" key="10">
    <source>
        <dbReference type="Pfam" id="PF03600"/>
    </source>
</evidence>
<dbReference type="GO" id="GO:0015105">
    <property type="term" value="F:arsenite transmembrane transporter activity"/>
    <property type="evidence" value="ECO:0007669"/>
    <property type="project" value="InterPro"/>
</dbReference>
<dbReference type="InterPro" id="IPR004680">
    <property type="entry name" value="Cit_transptr-like_dom"/>
</dbReference>
<evidence type="ECO:0000256" key="7">
    <source>
        <dbReference type="ARBA" id="ARBA00023136"/>
    </source>
</evidence>
<feature type="transmembrane region" description="Helical" evidence="8">
    <location>
        <begin position="142"/>
        <end position="170"/>
    </location>
</feature>
<dbReference type="AlphaFoldDB" id="A0A8E2DPS5"/>
<keyword evidence="6 8" id="KW-1133">Transmembrane helix</keyword>
<evidence type="ECO:0000313" key="12">
    <source>
        <dbReference type="Proteomes" id="UP000250043"/>
    </source>
</evidence>
<dbReference type="OrthoDB" id="442352at2759"/>
<evidence type="ECO:0000256" key="2">
    <source>
        <dbReference type="ARBA" id="ARBA00009843"/>
    </source>
</evidence>
<dbReference type="PANTHER" id="PTHR43302:SF5">
    <property type="entry name" value="TRANSPORTER ARSB-RELATED"/>
    <property type="match status" value="1"/>
</dbReference>
<proteinExistence type="inferred from homology"/>
<dbReference type="Pfam" id="PF02040">
    <property type="entry name" value="ArsB"/>
    <property type="match status" value="1"/>
</dbReference>
<feature type="transmembrane region" description="Helical" evidence="8">
    <location>
        <begin position="219"/>
        <end position="243"/>
    </location>
</feature>
<feature type="signal peptide" evidence="9">
    <location>
        <begin position="1"/>
        <end position="21"/>
    </location>
</feature>
<keyword evidence="7 8" id="KW-0472">Membrane</keyword>
<keyword evidence="3" id="KW-0813">Transport</keyword>
<protein>
    <recommendedName>
        <fullName evidence="10">Citrate transporter-like domain-containing protein</fullName>
    </recommendedName>
</protein>
<comment type="similarity">
    <text evidence="2">Belongs to the CitM (TC 2.A.11) transporter family.</text>
</comment>
<dbReference type="EMBL" id="KV722354">
    <property type="protein sequence ID" value="OCH93494.1"/>
    <property type="molecule type" value="Genomic_DNA"/>
</dbReference>
<dbReference type="PANTHER" id="PTHR43302">
    <property type="entry name" value="TRANSPORTER ARSB-RELATED"/>
    <property type="match status" value="1"/>
</dbReference>
<feature type="transmembrane region" description="Helical" evidence="8">
    <location>
        <begin position="487"/>
        <end position="514"/>
    </location>
</feature>
<comment type="subcellular location">
    <subcellularLocation>
        <location evidence="1">Cell membrane</location>
        <topology evidence="1">Multi-pass membrane protein</topology>
    </subcellularLocation>
</comment>
<keyword evidence="5 8" id="KW-0812">Transmembrane</keyword>
<gene>
    <name evidence="11" type="ORF">OBBRIDRAFT_306268</name>
</gene>
<evidence type="ECO:0000256" key="6">
    <source>
        <dbReference type="ARBA" id="ARBA00022989"/>
    </source>
</evidence>
<feature type="transmembrane region" description="Helical" evidence="8">
    <location>
        <begin position="273"/>
        <end position="298"/>
    </location>
</feature>